<dbReference type="PANTHER" id="PTHR24361:SF433">
    <property type="entry name" value="PROTEIN KINASE DOMAIN-CONTAINING PROTEIN"/>
    <property type="match status" value="1"/>
</dbReference>
<dbReference type="PANTHER" id="PTHR24361">
    <property type="entry name" value="MITOGEN-ACTIVATED KINASE KINASE KINASE"/>
    <property type="match status" value="1"/>
</dbReference>
<comment type="caution">
    <text evidence="10">The sequence shown here is derived from an EMBL/GenBank/DDBJ whole genome shotgun (WGS) entry which is preliminary data.</text>
</comment>
<evidence type="ECO:0000256" key="7">
    <source>
        <dbReference type="ARBA" id="ARBA00047899"/>
    </source>
</evidence>
<evidence type="ECO:0000259" key="9">
    <source>
        <dbReference type="PROSITE" id="PS50011"/>
    </source>
</evidence>
<dbReference type="Gene3D" id="1.10.510.10">
    <property type="entry name" value="Transferase(Phosphotransferase) domain 1"/>
    <property type="match status" value="1"/>
</dbReference>
<keyword evidence="11" id="KW-1185">Reference proteome</keyword>
<keyword evidence="4" id="KW-0547">Nucleotide-binding</keyword>
<evidence type="ECO:0000256" key="4">
    <source>
        <dbReference type="ARBA" id="ARBA00022741"/>
    </source>
</evidence>
<dbReference type="AlphaFoldDB" id="A0ABD3X3P5"/>
<evidence type="ECO:0000313" key="11">
    <source>
        <dbReference type="Proteomes" id="UP001634394"/>
    </source>
</evidence>
<evidence type="ECO:0000256" key="1">
    <source>
        <dbReference type="ARBA" id="ARBA00012513"/>
    </source>
</evidence>
<dbReference type="PROSITE" id="PS50011">
    <property type="entry name" value="PROTEIN_KINASE_DOM"/>
    <property type="match status" value="1"/>
</dbReference>
<gene>
    <name evidence="10" type="ORF">ACJMK2_032382</name>
</gene>
<dbReference type="Pfam" id="PF00069">
    <property type="entry name" value="Pkinase"/>
    <property type="match status" value="1"/>
</dbReference>
<dbReference type="GO" id="GO:0005524">
    <property type="term" value="F:ATP binding"/>
    <property type="evidence" value="ECO:0007669"/>
    <property type="project" value="UniProtKB-KW"/>
</dbReference>
<name>A0ABD3X3P5_SINWO</name>
<reference evidence="10 11" key="1">
    <citation type="submission" date="2024-11" db="EMBL/GenBank/DDBJ databases">
        <title>Chromosome-level genome assembly of the freshwater bivalve Anodonta woodiana.</title>
        <authorList>
            <person name="Chen X."/>
        </authorList>
    </citation>
    <scope>NUCLEOTIDE SEQUENCE [LARGE SCALE GENOMIC DNA]</scope>
    <source>
        <strain evidence="10">MN2024</strain>
        <tissue evidence="10">Gills</tissue>
    </source>
</reference>
<evidence type="ECO:0000256" key="6">
    <source>
        <dbReference type="ARBA" id="ARBA00022840"/>
    </source>
</evidence>
<dbReference type="SUPFAM" id="SSF56112">
    <property type="entry name" value="Protein kinase-like (PK-like)"/>
    <property type="match status" value="1"/>
</dbReference>
<comment type="catalytic activity">
    <reaction evidence="7">
        <text>L-threonyl-[protein] + ATP = O-phospho-L-threonyl-[protein] + ADP + H(+)</text>
        <dbReference type="Rhea" id="RHEA:46608"/>
        <dbReference type="Rhea" id="RHEA-COMP:11060"/>
        <dbReference type="Rhea" id="RHEA-COMP:11605"/>
        <dbReference type="ChEBI" id="CHEBI:15378"/>
        <dbReference type="ChEBI" id="CHEBI:30013"/>
        <dbReference type="ChEBI" id="CHEBI:30616"/>
        <dbReference type="ChEBI" id="CHEBI:61977"/>
        <dbReference type="ChEBI" id="CHEBI:456216"/>
        <dbReference type="EC" id="2.7.11.1"/>
    </reaction>
</comment>
<evidence type="ECO:0000256" key="3">
    <source>
        <dbReference type="ARBA" id="ARBA00022679"/>
    </source>
</evidence>
<evidence type="ECO:0000256" key="2">
    <source>
        <dbReference type="ARBA" id="ARBA00022527"/>
    </source>
</evidence>
<keyword evidence="3" id="KW-0808">Transferase</keyword>
<proteinExistence type="predicted"/>
<dbReference type="SMART" id="SM00220">
    <property type="entry name" value="S_TKc"/>
    <property type="match status" value="1"/>
</dbReference>
<comment type="catalytic activity">
    <reaction evidence="8">
        <text>L-seryl-[protein] + ATP = O-phospho-L-seryl-[protein] + ADP + H(+)</text>
        <dbReference type="Rhea" id="RHEA:17989"/>
        <dbReference type="Rhea" id="RHEA-COMP:9863"/>
        <dbReference type="Rhea" id="RHEA-COMP:11604"/>
        <dbReference type="ChEBI" id="CHEBI:15378"/>
        <dbReference type="ChEBI" id="CHEBI:29999"/>
        <dbReference type="ChEBI" id="CHEBI:30616"/>
        <dbReference type="ChEBI" id="CHEBI:83421"/>
        <dbReference type="ChEBI" id="CHEBI:456216"/>
        <dbReference type="EC" id="2.7.11.1"/>
    </reaction>
</comment>
<sequence>MANEIIYSWFQHRSKGMDLKASSTIDVQDVSYLREVSLKTRCLSDMCGHGNYFMGLDDQSLMSRLIEKDDIEYVDLDMEVSQYQASFVSQESNIRTITNTSGTEMSCISSNELVPQSNVLETSLVLSSVGEQTKTIVIPIVKISAAPCLVITECLANETTTMSTCTTPTITTAQATFIASPITMASTMQKTTSLVSTSSIRRQINTVPPVSMESTTASIKMPPTTLDIGRRDQGKPKKMKNLKASTYIWTNAVDCNRKGTFGMSNVHLRAYKGNPGVPGMKSMSTLESEYLGEFAGKYQFGDQTLRWVVKTDWPNGSLNTLLEKDPDRKIIDENAARYITIRLLEAVQYLHNRGFYHGNIHPNNIYINDKGQSVLGGLIAAIKYNGMRKLRADKEYDFRFFSPELLTGPCMHRTSDVFSVGSVAFFVIAGRYPFRTKEDLINLEYEPEYNLDFSLYAEMFIFQCLE</sequence>
<dbReference type="InterPro" id="IPR053235">
    <property type="entry name" value="Ser_Thr_kinase"/>
</dbReference>
<keyword evidence="6" id="KW-0067">ATP-binding</keyword>
<protein>
    <recommendedName>
        <fullName evidence="1">non-specific serine/threonine protein kinase</fullName>
        <ecNumber evidence="1">2.7.11.1</ecNumber>
    </recommendedName>
</protein>
<dbReference type="EC" id="2.7.11.1" evidence="1"/>
<dbReference type="GO" id="GO:0004674">
    <property type="term" value="F:protein serine/threonine kinase activity"/>
    <property type="evidence" value="ECO:0007669"/>
    <property type="project" value="UniProtKB-KW"/>
</dbReference>
<feature type="domain" description="Protein kinase" evidence="9">
    <location>
        <begin position="222"/>
        <end position="466"/>
    </location>
</feature>
<keyword evidence="2" id="KW-0723">Serine/threonine-protein kinase</keyword>
<evidence type="ECO:0000256" key="5">
    <source>
        <dbReference type="ARBA" id="ARBA00022777"/>
    </source>
</evidence>
<dbReference type="InterPro" id="IPR011009">
    <property type="entry name" value="Kinase-like_dom_sf"/>
</dbReference>
<evidence type="ECO:0000313" key="10">
    <source>
        <dbReference type="EMBL" id="KAL3880113.1"/>
    </source>
</evidence>
<evidence type="ECO:0000256" key="8">
    <source>
        <dbReference type="ARBA" id="ARBA00048679"/>
    </source>
</evidence>
<dbReference type="Proteomes" id="UP001634394">
    <property type="component" value="Unassembled WGS sequence"/>
</dbReference>
<accession>A0ABD3X3P5</accession>
<dbReference type="InterPro" id="IPR000719">
    <property type="entry name" value="Prot_kinase_dom"/>
</dbReference>
<keyword evidence="5" id="KW-0418">Kinase</keyword>
<organism evidence="10 11">
    <name type="scientific">Sinanodonta woodiana</name>
    <name type="common">Chinese pond mussel</name>
    <name type="synonym">Anodonta woodiana</name>
    <dbReference type="NCBI Taxonomy" id="1069815"/>
    <lineage>
        <taxon>Eukaryota</taxon>
        <taxon>Metazoa</taxon>
        <taxon>Spiralia</taxon>
        <taxon>Lophotrochozoa</taxon>
        <taxon>Mollusca</taxon>
        <taxon>Bivalvia</taxon>
        <taxon>Autobranchia</taxon>
        <taxon>Heteroconchia</taxon>
        <taxon>Palaeoheterodonta</taxon>
        <taxon>Unionida</taxon>
        <taxon>Unionoidea</taxon>
        <taxon>Unionidae</taxon>
        <taxon>Unioninae</taxon>
        <taxon>Sinanodonta</taxon>
    </lineage>
</organism>
<dbReference type="EMBL" id="JBJQND010000004">
    <property type="protein sequence ID" value="KAL3880113.1"/>
    <property type="molecule type" value="Genomic_DNA"/>
</dbReference>